<evidence type="ECO:0000256" key="1">
    <source>
        <dbReference type="PROSITE-ProRule" id="PRU00288"/>
    </source>
</evidence>
<dbReference type="PRINTS" id="PR00405">
    <property type="entry name" value="REVINTRACTNG"/>
</dbReference>
<name>A0A146KIT5_9EUKA</name>
<dbReference type="Gene3D" id="1.10.220.150">
    <property type="entry name" value="Arf GTPase activating protein"/>
    <property type="match status" value="1"/>
</dbReference>
<keyword evidence="1" id="KW-0479">Metal-binding</keyword>
<organism evidence="3">
    <name type="scientific">Trepomonas sp. PC1</name>
    <dbReference type="NCBI Taxonomy" id="1076344"/>
    <lineage>
        <taxon>Eukaryota</taxon>
        <taxon>Metamonada</taxon>
        <taxon>Diplomonadida</taxon>
        <taxon>Hexamitidae</taxon>
        <taxon>Hexamitinae</taxon>
        <taxon>Trepomonas</taxon>
    </lineage>
</organism>
<dbReference type="EMBL" id="GDID01001280">
    <property type="protein sequence ID" value="JAP95326.1"/>
    <property type="molecule type" value="Transcribed_RNA"/>
</dbReference>
<feature type="domain" description="Arf-GAP" evidence="2">
    <location>
        <begin position="10"/>
        <end position="132"/>
    </location>
</feature>
<evidence type="ECO:0000313" key="3">
    <source>
        <dbReference type="EMBL" id="JAP95326.1"/>
    </source>
</evidence>
<dbReference type="AlphaFoldDB" id="A0A146KIT5"/>
<proteinExistence type="predicted"/>
<reference evidence="3" key="1">
    <citation type="submission" date="2015-07" db="EMBL/GenBank/DDBJ databases">
        <title>Adaptation to a free-living lifestyle via gene acquisitions in the diplomonad Trepomonas sp. PC1.</title>
        <authorList>
            <person name="Xu F."/>
            <person name="Jerlstrom-Hultqvist J."/>
            <person name="Kolisko M."/>
            <person name="Simpson A.G.B."/>
            <person name="Roger A.J."/>
            <person name="Svard S.G."/>
            <person name="Andersson J.O."/>
        </authorList>
    </citation>
    <scope>NUCLEOTIDE SEQUENCE</scope>
    <source>
        <strain evidence="3">PC1</strain>
    </source>
</reference>
<protein>
    <submittedName>
        <fullName evidence="3">Arf GTP activating protein</fullName>
    </submittedName>
</protein>
<keyword evidence="1" id="KW-0863">Zinc-finger</keyword>
<dbReference type="PANTHER" id="PTHR46085">
    <property type="entry name" value="ARFGAP/RECO-RELATED"/>
    <property type="match status" value="1"/>
</dbReference>
<dbReference type="InterPro" id="IPR001164">
    <property type="entry name" value="ArfGAP_dom"/>
</dbReference>
<dbReference type="Pfam" id="PF01412">
    <property type="entry name" value="ArfGap"/>
    <property type="match status" value="1"/>
</dbReference>
<gene>
    <name evidence="3" type="ORF">TPC1_11725</name>
</gene>
<sequence length="347" mass="38530">MTDRETEKCKKILEGLRRNPENRRCANCASMAVPYVCLEYGTFVCTRCSALHRDLTHRVKSITASKFKQEEIASVQGNGNDSNLYLQSWNESLYKLPGAGNEDTERAREFINIKYKELRWADPSLKPQVQQPVQTVQQHQPIQYQTHHEQPVQQMTAPKPFGAAPQPFGAPPAFGKAQPTAQFNAPKQLNANPIAQPQVQKVEDDPFGDFFGNDQQPAQVQQQQPPAQPIQQFNQPNTFQPAVTNQPTFNTQPQTGFTQNFNAGFQSQPTFNQPVHNQPATNKFNAGAFVTTTQTQQAVVKTDMNGLFGNMVNQAAKVQGGAKPATHTNVTVKAPLPKDKGGDLLDF</sequence>
<dbReference type="GO" id="GO:0008270">
    <property type="term" value="F:zinc ion binding"/>
    <property type="evidence" value="ECO:0007669"/>
    <property type="project" value="UniProtKB-KW"/>
</dbReference>
<dbReference type="SMART" id="SM00105">
    <property type="entry name" value="ArfGap"/>
    <property type="match status" value="1"/>
</dbReference>
<dbReference type="InterPro" id="IPR044820">
    <property type="entry name" value="AGD14-like"/>
</dbReference>
<keyword evidence="1" id="KW-0862">Zinc</keyword>
<accession>A0A146KIT5</accession>
<dbReference type="SUPFAM" id="SSF57863">
    <property type="entry name" value="ArfGap/RecO-like zinc finger"/>
    <property type="match status" value="1"/>
</dbReference>
<dbReference type="InterPro" id="IPR037278">
    <property type="entry name" value="ARFGAP/RecO"/>
</dbReference>
<dbReference type="PROSITE" id="PS50115">
    <property type="entry name" value="ARFGAP"/>
    <property type="match status" value="1"/>
</dbReference>
<evidence type="ECO:0000259" key="2">
    <source>
        <dbReference type="PROSITE" id="PS50115"/>
    </source>
</evidence>
<dbReference type="GO" id="GO:0005096">
    <property type="term" value="F:GTPase activator activity"/>
    <property type="evidence" value="ECO:0007669"/>
    <property type="project" value="InterPro"/>
</dbReference>
<dbReference type="InterPro" id="IPR038508">
    <property type="entry name" value="ArfGAP_dom_sf"/>
</dbReference>